<evidence type="ECO:0000256" key="1">
    <source>
        <dbReference type="ARBA" id="ARBA00022679"/>
    </source>
</evidence>
<dbReference type="InterPro" id="IPR050447">
    <property type="entry name" value="Erg6_SMT_methyltransf"/>
</dbReference>
<dbReference type="PANTHER" id="PTHR44068:SF11">
    <property type="entry name" value="GERANYL DIPHOSPHATE 2-C-METHYLTRANSFERASE"/>
    <property type="match status" value="1"/>
</dbReference>
<reference evidence="3 4" key="1">
    <citation type="submission" date="2020-04" db="EMBL/GenBank/DDBJ databases">
        <title>Genome-Wide Identification of 5-Methylcytosine Sites in Bacterial Genomes By High-Throughput Sequencing of MspJI Restriction Fragments.</title>
        <authorList>
            <person name="Wu V."/>
        </authorList>
    </citation>
    <scope>NUCLEOTIDE SEQUENCE [LARGE SCALE GENOMIC DNA]</scope>
    <source>
        <strain evidence="3 4">CCAP 1403/13f</strain>
    </source>
</reference>
<dbReference type="GO" id="GO:0032259">
    <property type="term" value="P:methylation"/>
    <property type="evidence" value="ECO:0007669"/>
    <property type="project" value="UniProtKB-KW"/>
</dbReference>
<keyword evidence="1 3" id="KW-0808">Transferase</keyword>
<dbReference type="InterPro" id="IPR013216">
    <property type="entry name" value="Methyltransf_11"/>
</dbReference>
<keyword evidence="3" id="KW-0489">Methyltransferase</keyword>
<organism evidence="3 4">
    <name type="scientific">Dolichospermum flos-aquae CCAP 1403/13F</name>
    <dbReference type="NCBI Taxonomy" id="315271"/>
    <lineage>
        <taxon>Bacteria</taxon>
        <taxon>Bacillati</taxon>
        <taxon>Cyanobacteriota</taxon>
        <taxon>Cyanophyceae</taxon>
        <taxon>Nostocales</taxon>
        <taxon>Aphanizomenonaceae</taxon>
        <taxon>Dolichospermum</taxon>
    </lineage>
</organism>
<dbReference type="Proteomes" id="UP000502433">
    <property type="component" value="Chromosome"/>
</dbReference>
<dbReference type="SUPFAM" id="SSF53335">
    <property type="entry name" value="S-adenosyl-L-methionine-dependent methyltransferases"/>
    <property type="match status" value="1"/>
</dbReference>
<dbReference type="RefSeq" id="WP_168697259.1">
    <property type="nucleotide sequence ID" value="NZ_CP051206.1"/>
</dbReference>
<dbReference type="Gene3D" id="3.40.50.150">
    <property type="entry name" value="Vaccinia Virus protein VP39"/>
    <property type="match status" value="1"/>
</dbReference>
<feature type="domain" description="Methyltransferase type 11" evidence="2">
    <location>
        <begin position="64"/>
        <end position="157"/>
    </location>
</feature>
<accession>A0A6H2C780</accession>
<dbReference type="GO" id="GO:0008757">
    <property type="term" value="F:S-adenosylmethionine-dependent methyltransferase activity"/>
    <property type="evidence" value="ECO:0007669"/>
    <property type="project" value="InterPro"/>
</dbReference>
<gene>
    <name evidence="3" type="ORF">HGD76_24065</name>
</gene>
<sequence length="263" mass="30268">MDKNEFIGIFDSLILNTSTRDYYGEKEFFNVGYWHSDTQNQHEACFNLMEKLLEFIPRKQGNILDVGCGLGATTSHLLNYYSPADVVGINISRKQIERSIVNAPGCKFICMDAVQMEFEDDFFDNIICVEAAFYFNTREKFLKEAMRVLKPGGNLILADLIFDTTKYFGDLIVPENIVKDKDIEDYKRLYQQAGFQPIEFVEATEVCWKIHYRDLKSSIIEEFNTGKIDEETYNFNVVAIDALLDSSSIDYLLVSVKKPVNLL</sequence>
<dbReference type="AlphaFoldDB" id="A0A6H2C780"/>
<dbReference type="EMBL" id="CP051206">
    <property type="protein sequence ID" value="QJB46799.1"/>
    <property type="molecule type" value="Genomic_DNA"/>
</dbReference>
<dbReference type="KEGG" id="dfs:HGD76_24065"/>
<dbReference type="CDD" id="cd02440">
    <property type="entry name" value="AdoMet_MTases"/>
    <property type="match status" value="1"/>
</dbReference>
<dbReference type="InterPro" id="IPR029063">
    <property type="entry name" value="SAM-dependent_MTases_sf"/>
</dbReference>
<evidence type="ECO:0000259" key="2">
    <source>
        <dbReference type="Pfam" id="PF08241"/>
    </source>
</evidence>
<protein>
    <submittedName>
        <fullName evidence="3">Methyltransferase domain-containing protein</fullName>
    </submittedName>
</protein>
<dbReference type="PANTHER" id="PTHR44068">
    <property type="entry name" value="ZGC:194242"/>
    <property type="match status" value="1"/>
</dbReference>
<reference evidence="3 4" key="2">
    <citation type="submission" date="2020-04" db="EMBL/GenBank/DDBJ databases">
        <authorList>
            <person name="Fomenkov A."/>
            <person name="Anton B.P."/>
            <person name="Roberts R.J."/>
        </authorList>
    </citation>
    <scope>NUCLEOTIDE SEQUENCE [LARGE SCALE GENOMIC DNA]</scope>
    <source>
        <strain evidence="3 4">CCAP 1403/13f</strain>
    </source>
</reference>
<dbReference type="Pfam" id="PF08241">
    <property type="entry name" value="Methyltransf_11"/>
    <property type="match status" value="1"/>
</dbReference>
<name>A0A6H2C780_DOLFA</name>
<evidence type="ECO:0000313" key="3">
    <source>
        <dbReference type="EMBL" id="QJB46799.1"/>
    </source>
</evidence>
<proteinExistence type="predicted"/>
<evidence type="ECO:0000313" key="4">
    <source>
        <dbReference type="Proteomes" id="UP000502433"/>
    </source>
</evidence>